<protein>
    <recommendedName>
        <fullName evidence="4">Lipoprotein</fullName>
    </recommendedName>
</protein>
<gene>
    <name evidence="2" type="ORF">ACFFLE_07115</name>
</gene>
<dbReference type="Proteomes" id="UP001589740">
    <property type="component" value="Unassembled WGS sequence"/>
</dbReference>
<feature type="chain" id="PRO_5046672723" description="Lipoprotein" evidence="1">
    <location>
        <begin position="22"/>
        <end position="307"/>
    </location>
</feature>
<comment type="caution">
    <text evidence="2">The sequence shown here is derived from an EMBL/GenBank/DDBJ whole genome shotgun (WGS) entry which is preliminary data.</text>
</comment>
<sequence>MKGFKLSFLLVVLTTTLVACGNPDNDEDSTDSQIPSEDELASVLDVFSIEGEKVPFMEVQENSEGKLYPQTAGYFEDGQYIVDGMGGHDMDDFQTMSQEEVTAEIDSIVSEIDVPVGSRSVIAMDYTVEPYYEPLHIFKYTSPTNGSETLQIPIFFTMPNVMTYAPADMNEAQFDNFVRTERENYFMTDSPVSSMDVKLHGEGSEPAKNTTAYLMSFSINDPLKFIEDTTRSEREKAFPVFKSVDANKYESWVEIRPDANARGGTRSLLIYKTPEVIETLNLDSDSGLVKLTDEDDGDKVYVHVINE</sequence>
<name>A0ABV5Z443_9STAP</name>
<evidence type="ECO:0008006" key="4">
    <source>
        <dbReference type="Google" id="ProtNLM"/>
    </source>
</evidence>
<keyword evidence="3" id="KW-1185">Reference proteome</keyword>
<feature type="signal peptide" evidence="1">
    <location>
        <begin position="1"/>
        <end position="21"/>
    </location>
</feature>
<reference evidence="2 3" key="1">
    <citation type="submission" date="2024-09" db="EMBL/GenBank/DDBJ databases">
        <authorList>
            <person name="Sun Q."/>
            <person name="Mori K."/>
        </authorList>
    </citation>
    <scope>NUCLEOTIDE SEQUENCE [LARGE SCALE GENOMIC DNA]</scope>
    <source>
        <strain evidence="2 3">JCM 12822</strain>
    </source>
</reference>
<dbReference type="EMBL" id="JBHMAH010000017">
    <property type="protein sequence ID" value="MFB9860879.1"/>
    <property type="molecule type" value="Genomic_DNA"/>
</dbReference>
<evidence type="ECO:0000313" key="3">
    <source>
        <dbReference type="Proteomes" id="UP001589740"/>
    </source>
</evidence>
<organism evidence="2 3">
    <name type="scientific">Salinicoccus siamensis</name>
    <dbReference type="NCBI Taxonomy" id="381830"/>
    <lineage>
        <taxon>Bacteria</taxon>
        <taxon>Bacillati</taxon>
        <taxon>Bacillota</taxon>
        <taxon>Bacilli</taxon>
        <taxon>Bacillales</taxon>
        <taxon>Staphylococcaceae</taxon>
        <taxon>Salinicoccus</taxon>
    </lineage>
</organism>
<dbReference type="RefSeq" id="WP_380570448.1">
    <property type="nucleotide sequence ID" value="NZ_JBHMAH010000017.1"/>
</dbReference>
<evidence type="ECO:0000256" key="1">
    <source>
        <dbReference type="SAM" id="SignalP"/>
    </source>
</evidence>
<proteinExistence type="predicted"/>
<accession>A0ABV5Z443</accession>
<keyword evidence="1" id="KW-0732">Signal</keyword>
<evidence type="ECO:0000313" key="2">
    <source>
        <dbReference type="EMBL" id="MFB9860879.1"/>
    </source>
</evidence>
<dbReference type="PROSITE" id="PS51257">
    <property type="entry name" value="PROKAR_LIPOPROTEIN"/>
    <property type="match status" value="1"/>
</dbReference>